<feature type="domain" description="Quinolinate phosphoribosyl transferase C-terminal" evidence="1">
    <location>
        <begin position="1"/>
        <end position="36"/>
    </location>
</feature>
<reference evidence="2" key="2">
    <citation type="journal article" date="2014" name="ISME J.">
        <title>Microbial stratification in low pH oxic and suboxic macroscopic growths along an acid mine drainage.</title>
        <authorList>
            <person name="Mendez-Garcia C."/>
            <person name="Mesa V."/>
            <person name="Sprenger R.R."/>
            <person name="Richter M."/>
            <person name="Diez M.S."/>
            <person name="Solano J."/>
            <person name="Bargiela R."/>
            <person name="Golyshina O.V."/>
            <person name="Manteca A."/>
            <person name="Ramos J.L."/>
            <person name="Gallego J.R."/>
            <person name="Llorente I."/>
            <person name="Martins Dos Santos V.A."/>
            <person name="Jensen O.N."/>
            <person name="Pelaez A.I."/>
            <person name="Sanchez J."/>
            <person name="Ferrer M."/>
        </authorList>
    </citation>
    <scope>NUCLEOTIDE SEQUENCE</scope>
</reference>
<dbReference type="GO" id="GO:0004514">
    <property type="term" value="F:nicotinate-nucleotide diphosphorylase (carboxylating) activity"/>
    <property type="evidence" value="ECO:0007669"/>
    <property type="project" value="InterPro"/>
</dbReference>
<dbReference type="Pfam" id="PF01729">
    <property type="entry name" value="QRPTase_C"/>
    <property type="match status" value="1"/>
</dbReference>
<dbReference type="AlphaFoldDB" id="T1AF07"/>
<proteinExistence type="predicted"/>
<comment type="caution">
    <text evidence="2">The sequence shown here is derived from an EMBL/GenBank/DDBJ whole genome shotgun (WGS) entry which is preliminary data.</text>
</comment>
<evidence type="ECO:0000313" key="2">
    <source>
        <dbReference type="EMBL" id="EQD39584.1"/>
    </source>
</evidence>
<protein>
    <submittedName>
        <fullName evidence="2">Quinolinate phosphoribosyltransferase</fullName>
    </submittedName>
</protein>
<organism evidence="2">
    <name type="scientific">mine drainage metagenome</name>
    <dbReference type="NCBI Taxonomy" id="410659"/>
    <lineage>
        <taxon>unclassified sequences</taxon>
        <taxon>metagenomes</taxon>
        <taxon>ecological metagenomes</taxon>
    </lineage>
</organism>
<dbReference type="InterPro" id="IPR013785">
    <property type="entry name" value="Aldolase_TIM"/>
</dbReference>
<dbReference type="InterPro" id="IPR036068">
    <property type="entry name" value="Nicotinate_pribotase-like_C"/>
</dbReference>
<dbReference type="Gene3D" id="3.20.20.70">
    <property type="entry name" value="Aldolase class I"/>
    <property type="match status" value="1"/>
</dbReference>
<dbReference type="SUPFAM" id="SSF51690">
    <property type="entry name" value="Nicotinate/Quinolinate PRTase C-terminal domain-like"/>
    <property type="match status" value="1"/>
</dbReference>
<evidence type="ECO:0000259" key="1">
    <source>
        <dbReference type="Pfam" id="PF01729"/>
    </source>
</evidence>
<keyword evidence="2" id="KW-0328">Glycosyltransferase</keyword>
<dbReference type="InterPro" id="IPR002638">
    <property type="entry name" value="Quinolinate_PRibosylTrfase_C"/>
</dbReference>
<reference evidence="2" key="1">
    <citation type="submission" date="2013-08" db="EMBL/GenBank/DDBJ databases">
        <authorList>
            <person name="Mendez C."/>
            <person name="Richter M."/>
            <person name="Ferrer M."/>
            <person name="Sanchez J."/>
        </authorList>
    </citation>
    <scope>NUCLEOTIDE SEQUENCE</scope>
</reference>
<sequence length="39" mass="3994">GSVSLQSARAIAATGVDFVSVGALTKHVRAVDLSLRLAR</sequence>
<accession>T1AF07</accession>
<dbReference type="EMBL" id="AUZY01010168">
    <property type="protein sequence ID" value="EQD39584.1"/>
    <property type="molecule type" value="Genomic_DNA"/>
</dbReference>
<keyword evidence="2" id="KW-0808">Transferase</keyword>
<gene>
    <name evidence="2" type="ORF">B1B_15295</name>
</gene>
<dbReference type="GO" id="GO:0009435">
    <property type="term" value="P:NAD+ biosynthetic process"/>
    <property type="evidence" value="ECO:0007669"/>
    <property type="project" value="InterPro"/>
</dbReference>
<feature type="non-terminal residue" evidence="2">
    <location>
        <position position="1"/>
    </location>
</feature>
<name>T1AF07_9ZZZZ</name>